<name>A0A8S1YJH6_9CILI</name>
<sequence>MPKLFNREMILYYRDYYRFKDCDKYQRIENQEFDII</sequence>
<dbReference type="EMBL" id="CAJJDO010000169">
    <property type="protein sequence ID" value="CAD8212557.1"/>
    <property type="molecule type" value="Genomic_DNA"/>
</dbReference>
<evidence type="ECO:0000313" key="2">
    <source>
        <dbReference type="Proteomes" id="UP000689195"/>
    </source>
</evidence>
<comment type="caution">
    <text evidence="1">The sequence shown here is derived from an EMBL/GenBank/DDBJ whole genome shotgun (WGS) entry which is preliminary data.</text>
</comment>
<proteinExistence type="predicted"/>
<dbReference type="AlphaFoldDB" id="A0A8S1YJH6"/>
<dbReference type="Proteomes" id="UP000689195">
    <property type="component" value="Unassembled WGS sequence"/>
</dbReference>
<reference evidence="1" key="1">
    <citation type="submission" date="2021-01" db="EMBL/GenBank/DDBJ databases">
        <authorList>
            <consortium name="Genoscope - CEA"/>
            <person name="William W."/>
        </authorList>
    </citation>
    <scope>NUCLEOTIDE SEQUENCE</scope>
</reference>
<accession>A0A8S1YJH6</accession>
<protein>
    <submittedName>
        <fullName evidence="1">Uncharacterized protein</fullName>
    </submittedName>
</protein>
<evidence type="ECO:0000313" key="1">
    <source>
        <dbReference type="EMBL" id="CAD8212557.1"/>
    </source>
</evidence>
<keyword evidence="2" id="KW-1185">Reference proteome</keyword>
<organism evidence="1 2">
    <name type="scientific">Paramecium pentaurelia</name>
    <dbReference type="NCBI Taxonomy" id="43138"/>
    <lineage>
        <taxon>Eukaryota</taxon>
        <taxon>Sar</taxon>
        <taxon>Alveolata</taxon>
        <taxon>Ciliophora</taxon>
        <taxon>Intramacronucleata</taxon>
        <taxon>Oligohymenophorea</taxon>
        <taxon>Peniculida</taxon>
        <taxon>Parameciidae</taxon>
        <taxon>Paramecium</taxon>
    </lineage>
</organism>
<gene>
    <name evidence="1" type="ORF">PPENT_87.1.T1690029</name>
</gene>